<evidence type="ECO:0000313" key="4">
    <source>
        <dbReference type="EMBL" id="RED92231.1"/>
    </source>
</evidence>
<dbReference type="OrthoDB" id="8631677at2"/>
<dbReference type="PANTHER" id="PTHR39198:SF1">
    <property type="entry name" value="ALPHA-GALACTOSIDASE NEW3 DOMAIN-CONTAINING PROTEIN"/>
    <property type="match status" value="1"/>
</dbReference>
<feature type="domain" description="Alpha-galactosidase NEW3" evidence="3">
    <location>
        <begin position="160"/>
        <end position="233"/>
    </location>
</feature>
<feature type="chain" id="PRO_5017539631" evidence="2">
    <location>
        <begin position="32"/>
        <end position="278"/>
    </location>
</feature>
<evidence type="ECO:0000256" key="2">
    <source>
        <dbReference type="SAM" id="SignalP"/>
    </source>
</evidence>
<organism evidence="4 5">
    <name type="scientific">Marinoscillum furvescens DSM 4134</name>
    <dbReference type="NCBI Taxonomy" id="1122208"/>
    <lineage>
        <taxon>Bacteria</taxon>
        <taxon>Pseudomonadati</taxon>
        <taxon>Bacteroidota</taxon>
        <taxon>Cytophagia</taxon>
        <taxon>Cytophagales</taxon>
        <taxon>Reichenbachiellaceae</taxon>
        <taxon>Marinoscillum</taxon>
    </lineage>
</organism>
<protein>
    <submittedName>
        <fullName evidence="4">Alpha-galactosidase-like protein</fullName>
    </submittedName>
</protein>
<reference evidence="4 5" key="1">
    <citation type="submission" date="2018-07" db="EMBL/GenBank/DDBJ databases">
        <title>Genomic Encyclopedia of Type Strains, Phase IV (KMG-IV): sequencing the most valuable type-strain genomes for metagenomic binning, comparative biology and taxonomic classification.</title>
        <authorList>
            <person name="Goeker M."/>
        </authorList>
    </citation>
    <scope>NUCLEOTIDE SEQUENCE [LARGE SCALE GENOMIC DNA]</scope>
    <source>
        <strain evidence="4 5">DSM 4134</strain>
    </source>
</reference>
<dbReference type="CDD" id="cd12087">
    <property type="entry name" value="TM_EGFR-like"/>
    <property type="match status" value="1"/>
</dbReference>
<comment type="caution">
    <text evidence="4">The sequence shown here is derived from an EMBL/GenBank/DDBJ whole genome shotgun (WGS) entry which is preliminary data.</text>
</comment>
<proteinExistence type="predicted"/>
<keyword evidence="2" id="KW-0732">Signal</keyword>
<dbReference type="InterPro" id="IPR013783">
    <property type="entry name" value="Ig-like_fold"/>
</dbReference>
<dbReference type="EMBL" id="QREG01000032">
    <property type="protein sequence ID" value="RED92231.1"/>
    <property type="molecule type" value="Genomic_DNA"/>
</dbReference>
<keyword evidence="1" id="KW-0812">Transmembrane</keyword>
<dbReference type="Pfam" id="PF10633">
    <property type="entry name" value="NPCBM_assoc"/>
    <property type="match status" value="1"/>
</dbReference>
<keyword evidence="1" id="KW-1133">Transmembrane helix</keyword>
<dbReference type="PANTHER" id="PTHR39198">
    <property type="entry name" value="HYPOTHETICAL MEMBRANE PROTEIN, CONSERVED"/>
    <property type="match status" value="1"/>
</dbReference>
<evidence type="ECO:0000313" key="5">
    <source>
        <dbReference type="Proteomes" id="UP000256779"/>
    </source>
</evidence>
<evidence type="ECO:0000259" key="3">
    <source>
        <dbReference type="Pfam" id="PF10633"/>
    </source>
</evidence>
<accession>A0A3D9KYH9</accession>
<name>A0A3D9KYH9_MARFU</name>
<dbReference type="InterPro" id="IPR018905">
    <property type="entry name" value="A-galactase_NEW3"/>
</dbReference>
<gene>
    <name evidence="4" type="ORF">C7460_13243</name>
</gene>
<feature type="signal peptide" evidence="2">
    <location>
        <begin position="1"/>
        <end position="31"/>
    </location>
</feature>
<keyword evidence="1" id="KW-0472">Membrane</keyword>
<dbReference type="Proteomes" id="UP000256779">
    <property type="component" value="Unassembled WGS sequence"/>
</dbReference>
<keyword evidence="5" id="KW-1185">Reference proteome</keyword>
<evidence type="ECO:0000256" key="1">
    <source>
        <dbReference type="SAM" id="Phobius"/>
    </source>
</evidence>
<dbReference type="Gene3D" id="2.60.40.10">
    <property type="entry name" value="Immunoglobulins"/>
    <property type="match status" value="1"/>
</dbReference>
<sequence>MSVKQAITATKGAKAALSVALFSLMCWGAIAQKKAITFSPNLYNIENTSDETFRYTATLKNSSDEAKTFALEAGVPEGWRASFKVRGSSVRSLKVDKDKTESISIELKPAHECKPNTYKIPVTAKAENEDLSFTLEAVVKGSYEVALSTPSGRLSGKVVEGEKMEFALKVTNTGTLPLSELDLSARTPSKWEASFEPETIENLQPGKSTEVKTTLTVPEKTLPGDYITKFTIKNTESRDTAEYRVTVETSVLAGWVGILVIVIAVGIVFFLIRKFGRR</sequence>
<feature type="transmembrane region" description="Helical" evidence="1">
    <location>
        <begin position="252"/>
        <end position="272"/>
    </location>
</feature>
<dbReference type="AlphaFoldDB" id="A0A3D9KYH9"/>